<dbReference type="PANTHER" id="PTHR37422">
    <property type="entry name" value="TEICHURONIC ACID BIOSYNTHESIS PROTEIN TUAE"/>
    <property type="match status" value="1"/>
</dbReference>
<evidence type="ECO:0000256" key="5">
    <source>
        <dbReference type="SAM" id="Phobius"/>
    </source>
</evidence>
<feature type="transmembrane region" description="Helical" evidence="5">
    <location>
        <begin position="359"/>
        <end position="376"/>
    </location>
</feature>
<dbReference type="InterPro" id="IPR051533">
    <property type="entry name" value="WaaL-like"/>
</dbReference>
<evidence type="ECO:0000256" key="4">
    <source>
        <dbReference type="ARBA" id="ARBA00023136"/>
    </source>
</evidence>
<sequence>MKVKLTEKILTILLLLIAVGALTIHPAQEVSMSTLGGDKLDTIFNIVSYLILFYFLILYWKGFIYVIIRSPLQFLLLAIVIFSLLWSEDLSSSLTYLRGLIRIYFLAIYLAMRYPLKEQIKLIAWALGVAASLSMLFSAFVPGYIHESPELLGMWSGIYGHKNELGYMMAWSAGVFLHLALSGHRYRWLMWALCGISICLIILSRSTTSLTILLTMILLLPFYRSLKKTNYKLQVITITSTLMLLMISSILLLNNAETVVGTSGKDLTFNGRSDLWELVISKILERPWLGYGFSGFWTSNAASKLRATYDWASNAHNGFLELLLELGFVGFLTFAAGFVRFFVMALTRIISVAKKPEDYWPMQMLIIIVIVNFSEARLLTPSWNWLMYITMSLSLTVEYQRNRKNILVN</sequence>
<dbReference type="PANTHER" id="PTHR37422:SF17">
    <property type="entry name" value="O-ANTIGEN LIGASE"/>
    <property type="match status" value="1"/>
</dbReference>
<proteinExistence type="predicted"/>
<name>A0A367RY76_NOSPU</name>
<feature type="transmembrane region" description="Helical" evidence="5">
    <location>
        <begin position="165"/>
        <end position="181"/>
    </location>
</feature>
<keyword evidence="3 5" id="KW-1133">Transmembrane helix</keyword>
<dbReference type="GO" id="GO:0016020">
    <property type="term" value="C:membrane"/>
    <property type="evidence" value="ECO:0007669"/>
    <property type="project" value="UniProtKB-SubCell"/>
</dbReference>
<evidence type="ECO:0000313" key="7">
    <source>
        <dbReference type="EMBL" id="RCJ41495.1"/>
    </source>
</evidence>
<comment type="subcellular location">
    <subcellularLocation>
        <location evidence="1">Membrane</location>
        <topology evidence="1">Multi-pass membrane protein</topology>
    </subcellularLocation>
</comment>
<feature type="transmembrane region" description="Helical" evidence="5">
    <location>
        <begin position="67"/>
        <end position="87"/>
    </location>
</feature>
<keyword evidence="4 5" id="KW-0472">Membrane</keyword>
<keyword evidence="2 5" id="KW-0812">Transmembrane</keyword>
<dbReference type="AlphaFoldDB" id="A0A367RY76"/>
<feature type="transmembrane region" description="Helical" evidence="5">
    <location>
        <begin position="326"/>
        <end position="347"/>
    </location>
</feature>
<reference evidence="8" key="1">
    <citation type="submission" date="2016-04" db="EMBL/GenBank/DDBJ databases">
        <authorList>
            <person name="Tabuchi Yagui T.R."/>
        </authorList>
    </citation>
    <scope>NUCLEOTIDE SEQUENCE [LARGE SCALE GENOMIC DNA]</scope>
</reference>
<evidence type="ECO:0000313" key="8">
    <source>
        <dbReference type="Proteomes" id="UP000252085"/>
    </source>
</evidence>
<comment type="caution">
    <text evidence="7">The sequence shown here is derived from an EMBL/GenBank/DDBJ whole genome shotgun (WGS) entry which is preliminary data.</text>
</comment>
<organism evidence="7 8">
    <name type="scientific">Nostoc punctiforme NIES-2108</name>
    <dbReference type="NCBI Taxonomy" id="1356359"/>
    <lineage>
        <taxon>Bacteria</taxon>
        <taxon>Bacillati</taxon>
        <taxon>Cyanobacteriota</taxon>
        <taxon>Cyanophyceae</taxon>
        <taxon>Nostocales</taxon>
        <taxon>Nostocaceae</taxon>
        <taxon>Nostoc</taxon>
    </lineage>
</organism>
<gene>
    <name evidence="7" type="ORF">A6769_00860</name>
</gene>
<evidence type="ECO:0000256" key="2">
    <source>
        <dbReference type="ARBA" id="ARBA00022692"/>
    </source>
</evidence>
<evidence type="ECO:0000256" key="3">
    <source>
        <dbReference type="ARBA" id="ARBA00022989"/>
    </source>
</evidence>
<protein>
    <submittedName>
        <fullName evidence="7">Polymerase</fullName>
    </submittedName>
</protein>
<dbReference type="Proteomes" id="UP000252085">
    <property type="component" value="Unassembled WGS sequence"/>
</dbReference>
<dbReference type="EMBL" id="LXQE01000029">
    <property type="protein sequence ID" value="RCJ41495.1"/>
    <property type="molecule type" value="Genomic_DNA"/>
</dbReference>
<feature type="transmembrane region" description="Helical" evidence="5">
    <location>
        <begin position="123"/>
        <end position="145"/>
    </location>
</feature>
<dbReference type="Pfam" id="PF04932">
    <property type="entry name" value="Wzy_C"/>
    <property type="match status" value="1"/>
</dbReference>
<evidence type="ECO:0000256" key="1">
    <source>
        <dbReference type="ARBA" id="ARBA00004141"/>
    </source>
</evidence>
<feature type="domain" description="O-antigen ligase-related" evidence="6">
    <location>
        <begin position="193"/>
        <end position="334"/>
    </location>
</feature>
<accession>A0A367RY76</accession>
<evidence type="ECO:0000259" key="6">
    <source>
        <dbReference type="Pfam" id="PF04932"/>
    </source>
</evidence>
<feature type="transmembrane region" description="Helical" evidence="5">
    <location>
        <begin position="233"/>
        <end position="253"/>
    </location>
</feature>
<feature type="transmembrane region" description="Helical" evidence="5">
    <location>
        <begin position="93"/>
        <end position="111"/>
    </location>
</feature>
<dbReference type="InterPro" id="IPR007016">
    <property type="entry name" value="O-antigen_ligase-rel_domated"/>
</dbReference>
<feature type="transmembrane region" description="Helical" evidence="5">
    <location>
        <begin position="42"/>
        <end position="60"/>
    </location>
</feature>